<name>A0A0F9CQJ4_9ZZZZ</name>
<gene>
    <name evidence="1" type="ORF">LCGC14_2293310</name>
</gene>
<protein>
    <submittedName>
        <fullName evidence="1">Uncharacterized protein</fullName>
    </submittedName>
</protein>
<accession>A0A0F9CQJ4</accession>
<dbReference type="AlphaFoldDB" id="A0A0F9CQJ4"/>
<sequence>MARIRRIYHPLPPMCKHCGLMERLHEGDYNQGHVFEARDEK</sequence>
<evidence type="ECO:0000313" key="1">
    <source>
        <dbReference type="EMBL" id="KKL51653.1"/>
    </source>
</evidence>
<reference evidence="1" key="1">
    <citation type="journal article" date="2015" name="Nature">
        <title>Complex archaea that bridge the gap between prokaryotes and eukaryotes.</title>
        <authorList>
            <person name="Spang A."/>
            <person name="Saw J.H."/>
            <person name="Jorgensen S.L."/>
            <person name="Zaremba-Niedzwiedzka K."/>
            <person name="Martijn J."/>
            <person name="Lind A.E."/>
            <person name="van Eijk R."/>
            <person name="Schleper C."/>
            <person name="Guy L."/>
            <person name="Ettema T.J."/>
        </authorList>
    </citation>
    <scope>NUCLEOTIDE SEQUENCE</scope>
</reference>
<organism evidence="1">
    <name type="scientific">marine sediment metagenome</name>
    <dbReference type="NCBI Taxonomy" id="412755"/>
    <lineage>
        <taxon>unclassified sequences</taxon>
        <taxon>metagenomes</taxon>
        <taxon>ecological metagenomes</taxon>
    </lineage>
</organism>
<dbReference type="EMBL" id="LAZR01032170">
    <property type="protein sequence ID" value="KKL51653.1"/>
    <property type="molecule type" value="Genomic_DNA"/>
</dbReference>
<comment type="caution">
    <text evidence="1">The sequence shown here is derived from an EMBL/GenBank/DDBJ whole genome shotgun (WGS) entry which is preliminary data.</text>
</comment>
<proteinExistence type="predicted"/>